<comment type="similarity">
    <text evidence="7">Belongs to the type-2 OGG1 family.</text>
</comment>
<dbReference type="Gene3D" id="1.10.340.30">
    <property type="entry name" value="Hypothetical protein, domain 2"/>
    <property type="match status" value="1"/>
</dbReference>
<dbReference type="Proteomes" id="UP000178417">
    <property type="component" value="Unassembled WGS sequence"/>
</dbReference>
<dbReference type="InterPro" id="IPR003265">
    <property type="entry name" value="HhH-GPD_domain"/>
</dbReference>
<protein>
    <recommendedName>
        <fullName evidence="7">8-oxoguanine DNA glycosylase/AP lyase</fullName>
    </recommendedName>
    <domain>
        <recommendedName>
            <fullName evidence="7">8-oxoguanine DNA glycosylase</fullName>
            <shortName evidence="7">8-oxoG DNA glycosylase</shortName>
            <ecNumber evidence="7">3.2.2.-</ecNumber>
        </recommendedName>
    </domain>
    <domain>
        <recommendedName>
            <fullName evidence="7">DNA-(apurinic or apyrimidinic site) lyase</fullName>
            <shortName evidence="7">AP lyase</shortName>
            <ecNumber evidence="7">4.2.99.18</ecNumber>
        </recommendedName>
    </domain>
</protein>
<dbReference type="SMART" id="SM00478">
    <property type="entry name" value="ENDO3c"/>
    <property type="match status" value="1"/>
</dbReference>
<keyword evidence="5 7" id="KW-0511">Multifunctional enzyme</keyword>
<feature type="domain" description="HhH-GPD" evidence="8">
    <location>
        <begin position="50"/>
        <end position="213"/>
    </location>
</feature>
<dbReference type="PIRSF" id="PIRSF005954">
    <property type="entry name" value="Thrmst_ogg"/>
    <property type="match status" value="1"/>
</dbReference>
<dbReference type="Pfam" id="PF22175">
    <property type="entry name" value="Ogg-HhH"/>
    <property type="match status" value="1"/>
</dbReference>
<feature type="active site" evidence="7">
    <location>
        <position position="159"/>
    </location>
</feature>
<dbReference type="HAMAP" id="MF_00241">
    <property type="entry name" value="Ogg"/>
    <property type="match status" value="1"/>
</dbReference>
<dbReference type="EC" id="4.2.99.18" evidence="7"/>
<evidence type="ECO:0000256" key="2">
    <source>
        <dbReference type="ARBA" id="ARBA00022801"/>
    </source>
</evidence>
<dbReference type="InterPro" id="IPR023170">
    <property type="entry name" value="HhH_base_excis_C"/>
</dbReference>
<name>A0A1F4SXI8_UNCSA</name>
<dbReference type="GO" id="GO:0016799">
    <property type="term" value="F:hydrolase activity, hydrolyzing N-glycosyl compounds"/>
    <property type="evidence" value="ECO:0007669"/>
    <property type="project" value="UniProtKB-UniRule"/>
</dbReference>
<dbReference type="InterPro" id="IPR011257">
    <property type="entry name" value="DNA_glycosylase"/>
</dbReference>
<dbReference type="NCBIfam" id="NF002305">
    <property type="entry name" value="PRK01229.1"/>
    <property type="match status" value="1"/>
</dbReference>
<evidence type="ECO:0000256" key="6">
    <source>
        <dbReference type="ARBA" id="ARBA00023295"/>
    </source>
</evidence>
<comment type="catalytic activity">
    <reaction evidence="7">
        <text>2'-deoxyribonucleotide-(2'-deoxyribose 5'-phosphate)-2'-deoxyribonucleotide-DNA = a 3'-end 2'-deoxyribonucleotide-(2,3-dehydro-2,3-deoxyribose 5'-phosphate)-DNA + a 5'-end 5'-phospho-2'-deoxyribonucleoside-DNA + H(+)</text>
        <dbReference type="Rhea" id="RHEA:66592"/>
        <dbReference type="Rhea" id="RHEA-COMP:13180"/>
        <dbReference type="Rhea" id="RHEA-COMP:16897"/>
        <dbReference type="Rhea" id="RHEA-COMP:17067"/>
        <dbReference type="ChEBI" id="CHEBI:15378"/>
        <dbReference type="ChEBI" id="CHEBI:136412"/>
        <dbReference type="ChEBI" id="CHEBI:157695"/>
        <dbReference type="ChEBI" id="CHEBI:167181"/>
        <dbReference type="EC" id="4.2.99.18"/>
    </reaction>
</comment>
<evidence type="ECO:0000256" key="5">
    <source>
        <dbReference type="ARBA" id="ARBA00023268"/>
    </source>
</evidence>
<evidence type="ECO:0000256" key="1">
    <source>
        <dbReference type="ARBA" id="ARBA00022763"/>
    </source>
</evidence>
<dbReference type="AlphaFoldDB" id="A0A1F4SXI8"/>
<evidence type="ECO:0000259" key="8">
    <source>
        <dbReference type="SMART" id="SM00478"/>
    </source>
</evidence>
<dbReference type="InterPro" id="IPR012092">
    <property type="entry name" value="DNA_glyclase/AP_lyase_Ogg"/>
</dbReference>
<evidence type="ECO:0000313" key="9">
    <source>
        <dbReference type="EMBL" id="OGC25141.1"/>
    </source>
</evidence>
<reference evidence="9 10" key="1">
    <citation type="journal article" date="2016" name="Nat. Commun.">
        <title>Thousands of microbial genomes shed light on interconnected biogeochemical processes in an aquifer system.</title>
        <authorList>
            <person name="Anantharaman K."/>
            <person name="Brown C.T."/>
            <person name="Hug L.A."/>
            <person name="Sharon I."/>
            <person name="Castelle C.J."/>
            <person name="Probst A.J."/>
            <person name="Thomas B.C."/>
            <person name="Singh A."/>
            <person name="Wilkins M.J."/>
            <person name="Karaoz U."/>
            <person name="Brodie E.L."/>
            <person name="Williams K.H."/>
            <person name="Hubbard S.S."/>
            <person name="Banfield J.F."/>
        </authorList>
    </citation>
    <scope>NUCLEOTIDE SEQUENCE [LARGE SCALE GENOMIC DNA]</scope>
</reference>
<feature type="site" description="Important for guanine/8-oxoguanine distinction" evidence="7">
    <location>
        <position position="219"/>
    </location>
</feature>
<sequence length="219" mass="25576">MSNGKKILKEIKELHSLEKEKIAARLADFKKVFKKNSEDELFYELVFCLLTPQSKAKSCWGAIENLKAKNLLKNPHDKKIAKELQRKVRFHNNKAKYVVAARELFLKNGKVDIKSKLLEFKDTKIARDWLVENIKGMGLKEGSHFLRNIGFGKHIAILDRHILKNLKLLGIIKEIPKSLTQNVYFEIEEKMSRFADKIGIPLDHLDLLFWRKETGEYFK</sequence>
<gene>
    <name evidence="7" type="primary">ogg</name>
    <name evidence="9" type="ORF">A2310_08045</name>
</gene>
<feature type="active site" evidence="7">
    <location>
        <position position="140"/>
    </location>
</feature>
<dbReference type="GO" id="GO:0006284">
    <property type="term" value="P:base-excision repair"/>
    <property type="evidence" value="ECO:0007669"/>
    <property type="project" value="UniProtKB-UniRule"/>
</dbReference>
<dbReference type="EMBL" id="MEUB01000003">
    <property type="protein sequence ID" value="OGC25141.1"/>
    <property type="molecule type" value="Genomic_DNA"/>
</dbReference>
<dbReference type="GO" id="GO:0140078">
    <property type="term" value="F:class I DNA-(apurinic or apyrimidinic site) endonuclease activity"/>
    <property type="evidence" value="ECO:0007669"/>
    <property type="project" value="UniProtKB-EC"/>
</dbReference>
<evidence type="ECO:0000256" key="7">
    <source>
        <dbReference type="HAMAP-Rule" id="MF_00241"/>
    </source>
</evidence>
<evidence type="ECO:0000256" key="3">
    <source>
        <dbReference type="ARBA" id="ARBA00023204"/>
    </source>
</evidence>
<accession>A0A1F4SXI8</accession>
<keyword evidence="4 7" id="KW-0456">Lyase</keyword>
<keyword evidence="2 7" id="KW-0378">Hydrolase</keyword>
<comment type="function">
    <text evidence="7">Catalyzes the excision of an oxidatively damaged form of guanine (7,8-dihydro-8-oxoguanine = 8-oxoG) from DNA. Also cleaves the DNA backbone at apurinic/apyrimidinic sites (AP sites).</text>
</comment>
<keyword evidence="3 7" id="KW-0234">DNA repair</keyword>
<evidence type="ECO:0000256" key="4">
    <source>
        <dbReference type="ARBA" id="ARBA00023239"/>
    </source>
</evidence>
<dbReference type="EC" id="3.2.2.-" evidence="7"/>
<keyword evidence="1 7" id="KW-0227">DNA damage</keyword>
<evidence type="ECO:0000313" key="10">
    <source>
        <dbReference type="Proteomes" id="UP000178417"/>
    </source>
</evidence>
<dbReference type="Gene3D" id="1.10.1670.10">
    <property type="entry name" value="Helix-hairpin-Helix base-excision DNA repair enzymes (C-terminal)"/>
    <property type="match status" value="1"/>
</dbReference>
<dbReference type="SUPFAM" id="SSF48150">
    <property type="entry name" value="DNA-glycosylase"/>
    <property type="match status" value="1"/>
</dbReference>
<proteinExistence type="inferred from homology"/>
<organism evidence="9 10">
    <name type="scientific">candidate division WOR-1 bacterium RIFOXYB2_FULL_37_13</name>
    <dbReference type="NCBI Taxonomy" id="1802579"/>
    <lineage>
        <taxon>Bacteria</taxon>
        <taxon>Bacillati</taxon>
        <taxon>Saganbacteria</taxon>
    </lineage>
</organism>
<comment type="caution">
    <text evidence="9">The sequence shown here is derived from an EMBL/GenBank/DDBJ whole genome shotgun (WGS) entry which is preliminary data.</text>
</comment>
<keyword evidence="6 7" id="KW-0326">Glycosidase</keyword>